<name>A0A073B1K5_9PSEU</name>
<dbReference type="EMBL" id="JNVU01000012">
    <property type="protein sequence ID" value="KEI45500.1"/>
    <property type="molecule type" value="Genomic_DNA"/>
</dbReference>
<feature type="transmembrane region" description="Helical" evidence="1">
    <location>
        <begin position="198"/>
        <end position="216"/>
    </location>
</feature>
<feature type="transmembrane region" description="Helical" evidence="1">
    <location>
        <begin position="228"/>
        <end position="249"/>
    </location>
</feature>
<reference evidence="2 3" key="1">
    <citation type="submission" date="2014-06" db="EMBL/GenBank/DDBJ databases">
        <title>Saccharopolyspora rectivirgula DSM-43113 Genome sequencing.</title>
        <authorList>
            <person name="Barrera C."/>
            <person name="Millon L."/>
            <person name="Rognon B."/>
            <person name="Zaugg C."/>
            <person name="Monod M."/>
        </authorList>
    </citation>
    <scope>NUCLEOTIDE SEQUENCE [LARGE SCALE GENOMIC DNA]</scope>
    <source>
        <strain evidence="2 3">DSM 43113</strain>
    </source>
</reference>
<dbReference type="STRING" id="28042.GU90_03390"/>
<evidence type="ECO:0000256" key="1">
    <source>
        <dbReference type="SAM" id="Phobius"/>
    </source>
</evidence>
<feature type="transmembrane region" description="Helical" evidence="1">
    <location>
        <begin position="165"/>
        <end position="186"/>
    </location>
</feature>
<feature type="transmembrane region" description="Helical" evidence="1">
    <location>
        <begin position="140"/>
        <end position="158"/>
    </location>
</feature>
<proteinExistence type="predicted"/>
<keyword evidence="1" id="KW-0812">Transmembrane</keyword>
<dbReference type="PANTHER" id="PTHR40761">
    <property type="entry name" value="CONSERVED INTEGRAL MEMBRANE ALANINE VALINE AND LEUCINE RICH PROTEIN-RELATED"/>
    <property type="match status" value="1"/>
</dbReference>
<feature type="transmembrane region" description="Helical" evidence="1">
    <location>
        <begin position="51"/>
        <end position="84"/>
    </location>
</feature>
<organism evidence="2 3">
    <name type="scientific">Saccharopolyspora rectivirgula</name>
    <dbReference type="NCBI Taxonomy" id="28042"/>
    <lineage>
        <taxon>Bacteria</taxon>
        <taxon>Bacillati</taxon>
        <taxon>Actinomycetota</taxon>
        <taxon>Actinomycetes</taxon>
        <taxon>Pseudonocardiales</taxon>
        <taxon>Pseudonocardiaceae</taxon>
        <taxon>Saccharopolyspora</taxon>
    </lineage>
</organism>
<feature type="transmembrane region" description="Helical" evidence="1">
    <location>
        <begin position="105"/>
        <end position="128"/>
    </location>
</feature>
<dbReference type="PANTHER" id="PTHR40761:SF1">
    <property type="entry name" value="CONSERVED INTEGRAL MEMBRANE ALANINE VALINE AND LEUCINE RICH PROTEIN-RELATED"/>
    <property type="match status" value="1"/>
</dbReference>
<keyword evidence="1" id="KW-0472">Membrane</keyword>
<gene>
    <name evidence="2" type="ORF">GU90_03390</name>
</gene>
<dbReference type="Proteomes" id="UP000031419">
    <property type="component" value="Unassembled WGS sequence"/>
</dbReference>
<dbReference type="OrthoDB" id="5187629at2"/>
<evidence type="ECO:0000313" key="2">
    <source>
        <dbReference type="EMBL" id="KEI45500.1"/>
    </source>
</evidence>
<feature type="transmembrane region" description="Helical" evidence="1">
    <location>
        <begin position="255"/>
        <end position="278"/>
    </location>
</feature>
<sequence length="309" mass="30951">MTALAVALAALGALGYALGARLQHAAVQHTMDDNGLGLRNQAQLVRNGRWLFGLIALGAGTLLHVCALGLAPLSVVQPVGAIALPITVLLSLRDRGVTLAGLGRNVLLAVVAATGGVAAFVLLAARSAQATPVGAEEQLVATQIVAVAVLVLGGLAALSRSNLRCVLFAAACAVCYGYVSLLMRAVTLQVGTVPLLEINPLPLLGVVVAVVVGAWLLQHGYASGPPDLVVACMTVIDPLVAVGLGIGLLGEADNVTAATAAGEALCALVACAGVFALARYRTSTEQQLTAVASGLAGKSSTDSSDRSCT</sequence>
<protein>
    <submittedName>
        <fullName evidence="2">Membrane protein</fullName>
    </submittedName>
</protein>
<dbReference type="AlphaFoldDB" id="A0A073B1K5"/>
<comment type="caution">
    <text evidence="2">The sequence shown here is derived from an EMBL/GenBank/DDBJ whole genome shotgun (WGS) entry which is preliminary data.</text>
</comment>
<keyword evidence="1" id="KW-1133">Transmembrane helix</keyword>
<keyword evidence="3" id="KW-1185">Reference proteome</keyword>
<dbReference type="eggNOG" id="COG0438">
    <property type="taxonomic scope" value="Bacteria"/>
</dbReference>
<evidence type="ECO:0000313" key="3">
    <source>
        <dbReference type="Proteomes" id="UP000031419"/>
    </source>
</evidence>
<accession>A0A073B1K5</accession>